<dbReference type="EMBL" id="JAFBDH010000005">
    <property type="protein sequence ID" value="MBM7550511.1"/>
    <property type="molecule type" value="Genomic_DNA"/>
</dbReference>
<protein>
    <submittedName>
        <fullName evidence="3">Tape measure domain-containing protein</fullName>
    </submittedName>
</protein>
<dbReference type="NCBIfam" id="TIGR02675">
    <property type="entry name" value="tape_meas_nterm"/>
    <property type="match status" value="1"/>
</dbReference>
<keyword evidence="1" id="KW-1133">Transmembrane helix</keyword>
<feature type="transmembrane region" description="Helical" evidence="1">
    <location>
        <begin position="377"/>
        <end position="396"/>
    </location>
</feature>
<dbReference type="RefSeq" id="WP_205052034.1">
    <property type="nucleotide sequence ID" value="NZ_JAFBDH010000005.1"/>
</dbReference>
<accession>A0ABS2MKQ1</accession>
<evidence type="ECO:0000313" key="4">
    <source>
        <dbReference type="Proteomes" id="UP000720595"/>
    </source>
</evidence>
<feature type="transmembrane region" description="Helical" evidence="1">
    <location>
        <begin position="315"/>
        <end position="338"/>
    </location>
</feature>
<dbReference type="Proteomes" id="UP000720595">
    <property type="component" value="Unassembled WGS sequence"/>
</dbReference>
<dbReference type="Pfam" id="PF20155">
    <property type="entry name" value="TMP_3"/>
    <property type="match status" value="1"/>
</dbReference>
<keyword evidence="1" id="KW-0472">Membrane</keyword>
<feature type="transmembrane region" description="Helical" evidence="1">
    <location>
        <begin position="416"/>
        <end position="437"/>
    </location>
</feature>
<dbReference type="InterPro" id="IPR013491">
    <property type="entry name" value="Tape_meas_N"/>
</dbReference>
<evidence type="ECO:0000313" key="3">
    <source>
        <dbReference type="EMBL" id="MBM7550511.1"/>
    </source>
</evidence>
<keyword evidence="1" id="KW-0812">Transmembrane</keyword>
<comment type="caution">
    <text evidence="3">The sequence shown here is derived from an EMBL/GenBank/DDBJ whole genome shotgun (WGS) entry which is preliminary data.</text>
</comment>
<feature type="domain" description="Tape measure protein N-terminal" evidence="2">
    <location>
        <begin position="111"/>
        <end position="294"/>
    </location>
</feature>
<evidence type="ECO:0000259" key="2">
    <source>
        <dbReference type="Pfam" id="PF20155"/>
    </source>
</evidence>
<gene>
    <name evidence="3" type="ORF">JOD41_001248</name>
</gene>
<reference evidence="3 4" key="1">
    <citation type="submission" date="2021-01" db="EMBL/GenBank/DDBJ databases">
        <title>Genomic Encyclopedia of Type Strains, Phase IV (KMG-IV): sequencing the most valuable type-strain genomes for metagenomic binning, comparative biology and taxonomic classification.</title>
        <authorList>
            <person name="Goeker M."/>
        </authorList>
    </citation>
    <scope>NUCLEOTIDE SEQUENCE [LARGE SCALE GENOMIC DNA]</scope>
    <source>
        <strain evidence="3 4">DSM 21461</strain>
    </source>
</reference>
<feature type="transmembrane region" description="Helical" evidence="1">
    <location>
        <begin position="449"/>
        <end position="478"/>
    </location>
</feature>
<sequence>MSLQTTISMINNVSPILSNVIESMNMVISAAYKLNDSTENMIDTSSLDASLSSLRNAQAELANMESFTSNLENEHRNYNKTVSESEGLLSGIKGKVIGIVGAYAGLQSIKAFVGLSDELTSINSRLSFMLGEREKLFDVQSRIAQAAKNSRTNYKNMADSVAKLTMLAGDAFSGLEEATKFSEILNKNFKVGGASAEEQAAAMYQLTQAMASGRLQGDEFVSTRENAPLLAQAIAKTMGVTMGELKELSSDGKITADVIKRAMFESADDIEKRFNKIPKSFSDLKTELTNTLILGLQGPMKKFNNFINTDSFQRFFNSLTSGIMVFSHFLVVALDIGISGFNLLANSINIVGPPLMGLLTIFGIYKTTLAINNGLAFISSTAHFLMARAVSLYAIATGKATAIQGGFNAALLASPLFWIPAIIIGVIGLIYGIVAAINKVTGATYSATGLIVGSVLWAGATILNIAIGIINALIQFIYTRFVSPFISIIEWVLNVAKGGFDSFGDAVKNLIGNIISWFLDLGKVVTKIIDAIFGTDWSGGLEGLQNKVLSWGKNEEAITLDREVPEIKRIETKEWFNKGYKWGEDKVKSMKDFASNIVGQKELENNLESKDFLNTDAMTDPLDEIAENTKSMNDKMKDSEWDNNNLSALKGLMETRAINDLSKEIKLEVYNQFTGDMKSDIDAEKIIDEANKKLLKDLILNINGG</sequence>
<evidence type="ECO:0000256" key="1">
    <source>
        <dbReference type="SAM" id="Phobius"/>
    </source>
</evidence>
<organism evidence="3 4">
    <name type="scientific">Peptoniphilus gorbachii</name>
    <dbReference type="NCBI Taxonomy" id="411567"/>
    <lineage>
        <taxon>Bacteria</taxon>
        <taxon>Bacillati</taxon>
        <taxon>Bacillota</taxon>
        <taxon>Tissierellia</taxon>
        <taxon>Tissierellales</taxon>
        <taxon>Peptoniphilaceae</taxon>
        <taxon>Peptoniphilus</taxon>
    </lineage>
</organism>
<name>A0ABS2MKQ1_9FIRM</name>
<proteinExistence type="predicted"/>
<feature type="transmembrane region" description="Helical" evidence="1">
    <location>
        <begin position="344"/>
        <end position="365"/>
    </location>
</feature>
<keyword evidence="4" id="KW-1185">Reference proteome</keyword>